<accession>A0A9P6A2F2</accession>
<dbReference type="Proteomes" id="UP000807025">
    <property type="component" value="Unassembled WGS sequence"/>
</dbReference>
<name>A0A9P6A2F2_PLEER</name>
<proteinExistence type="predicted"/>
<sequence>MAKGIRKCKTAARTSIVASLDFDDILTDNSSFTASIQRTSEDRRRVYHLPMPMPMPSPPKKKRRIDVPETFHEDNHSDVISLGINESLFYNQDALVSENDPAKDKQSKRYKSSVRPTPQRMDCLGTRRISGGAPTM</sequence>
<reference evidence="2" key="1">
    <citation type="submission" date="2020-11" db="EMBL/GenBank/DDBJ databases">
        <authorList>
            <consortium name="DOE Joint Genome Institute"/>
            <person name="Ahrendt S."/>
            <person name="Riley R."/>
            <person name="Andreopoulos W."/>
            <person name="Labutti K."/>
            <person name="Pangilinan J."/>
            <person name="Ruiz-Duenas F.J."/>
            <person name="Barrasa J.M."/>
            <person name="Sanchez-Garcia M."/>
            <person name="Camarero S."/>
            <person name="Miyauchi S."/>
            <person name="Serrano A."/>
            <person name="Linde D."/>
            <person name="Babiker R."/>
            <person name="Drula E."/>
            <person name="Ayuso-Fernandez I."/>
            <person name="Pacheco R."/>
            <person name="Padilla G."/>
            <person name="Ferreira P."/>
            <person name="Barriuso J."/>
            <person name="Kellner H."/>
            <person name="Castanera R."/>
            <person name="Alfaro M."/>
            <person name="Ramirez L."/>
            <person name="Pisabarro A.G."/>
            <person name="Kuo A."/>
            <person name="Tritt A."/>
            <person name="Lipzen A."/>
            <person name="He G."/>
            <person name="Yan M."/>
            <person name="Ng V."/>
            <person name="Cullen D."/>
            <person name="Martin F."/>
            <person name="Rosso M.-N."/>
            <person name="Henrissat B."/>
            <person name="Hibbett D."/>
            <person name="Martinez A.T."/>
            <person name="Grigoriev I.V."/>
        </authorList>
    </citation>
    <scope>NUCLEOTIDE SEQUENCE</scope>
    <source>
        <strain evidence="2">ATCC 90797</strain>
    </source>
</reference>
<gene>
    <name evidence="2" type="ORF">BDN71DRAFT_1504174</name>
</gene>
<evidence type="ECO:0000313" key="3">
    <source>
        <dbReference type="Proteomes" id="UP000807025"/>
    </source>
</evidence>
<protein>
    <submittedName>
        <fullName evidence="2">Uncharacterized protein</fullName>
    </submittedName>
</protein>
<dbReference type="EMBL" id="MU154538">
    <property type="protein sequence ID" value="KAF9498379.1"/>
    <property type="molecule type" value="Genomic_DNA"/>
</dbReference>
<feature type="region of interest" description="Disordered" evidence="1">
    <location>
        <begin position="97"/>
        <end position="136"/>
    </location>
</feature>
<keyword evidence="3" id="KW-1185">Reference proteome</keyword>
<dbReference type="AlphaFoldDB" id="A0A9P6A2F2"/>
<comment type="caution">
    <text evidence="2">The sequence shown here is derived from an EMBL/GenBank/DDBJ whole genome shotgun (WGS) entry which is preliminary data.</text>
</comment>
<organism evidence="2 3">
    <name type="scientific">Pleurotus eryngii</name>
    <name type="common">Boletus of the steppes</name>
    <dbReference type="NCBI Taxonomy" id="5323"/>
    <lineage>
        <taxon>Eukaryota</taxon>
        <taxon>Fungi</taxon>
        <taxon>Dikarya</taxon>
        <taxon>Basidiomycota</taxon>
        <taxon>Agaricomycotina</taxon>
        <taxon>Agaricomycetes</taxon>
        <taxon>Agaricomycetidae</taxon>
        <taxon>Agaricales</taxon>
        <taxon>Pleurotineae</taxon>
        <taxon>Pleurotaceae</taxon>
        <taxon>Pleurotus</taxon>
    </lineage>
</organism>
<evidence type="ECO:0000256" key="1">
    <source>
        <dbReference type="SAM" id="MobiDB-lite"/>
    </source>
</evidence>
<evidence type="ECO:0000313" key="2">
    <source>
        <dbReference type="EMBL" id="KAF9498379.1"/>
    </source>
</evidence>